<dbReference type="Pfam" id="PF24758">
    <property type="entry name" value="LRR_At5g56370"/>
    <property type="match status" value="1"/>
</dbReference>
<evidence type="ECO:0000313" key="2">
    <source>
        <dbReference type="EMBL" id="KAE9461819.1"/>
    </source>
</evidence>
<dbReference type="Proteomes" id="UP000428333">
    <property type="component" value="Linkage Group LG04"/>
</dbReference>
<dbReference type="InterPro" id="IPR006566">
    <property type="entry name" value="FBD"/>
</dbReference>
<sequence>MSLTMMNRKSKFKYFEPTAVDRISECPDSVLVHILSRLEETEDAVRTQVLSKRWRFLWTFLPSLLFRYSAIDDYGGEGEDFRVARNTEFVTFVEKTLFSSDCKLKKFGVEFEYYPRFTSNVDLWTRFAAGKGVEELSIQLWPDDTEYELPQLLYDNSWFKELRFSHCRVIPKGNVAWYSLKKLSIGHVKFSNDVIERILAGSPVLEILELHNFEGFSRLSVTNSCVKKLILSDFLNIWDDSGLEISAPYLLSLEMSGRLGKNCRLTNVSSLVDAVFHCDFMCYEDDRANDYERIQNIVVVFLASLLHVKNLTLGTWAIQVSSLKLGFSGVRELELVGRGDERPALLSFDVRKMELKIAGVGNKLDMGDGEGAGGDNGFVLSIMEAKGLSSPMFNCKCLTFDTEIDKYVLPGIANVLKSTPNVEALIMAWSYNSSLVLSIMEAKGLSSPLLNCKCLTLDMEIDKYALPGIANVLKSTPNVETLIMTWSLYGWRLYGIESMVLLNYNEEQYWTSQKWTYKCLTLHLKNVTISSRLMNLMTYHRDSNFFSFIQFLLRNARVLQKMVISTPSDDRLKKYFEAAKKLLSFPRSSPDAAVIFSLWDQTRGTFNYNGEQYWTSQKWNYKCLMLHLKNVSVAEV</sequence>
<protein>
    <recommendedName>
        <fullName evidence="1">FBD domain-containing protein</fullName>
    </recommendedName>
</protein>
<comment type="caution">
    <text evidence="2">The sequence shown here is derived from an EMBL/GenBank/DDBJ whole genome shotgun (WGS) entry which is preliminary data.</text>
</comment>
<dbReference type="InterPro" id="IPR032675">
    <property type="entry name" value="LRR_dom_sf"/>
</dbReference>
<dbReference type="SMART" id="SM00579">
    <property type="entry name" value="FBD"/>
    <property type="match status" value="1"/>
</dbReference>
<feature type="domain" description="FBD" evidence="1">
    <location>
        <begin position="518"/>
        <end position="597"/>
    </location>
</feature>
<evidence type="ECO:0000259" key="1">
    <source>
        <dbReference type="SMART" id="SM00579"/>
    </source>
</evidence>
<dbReference type="InterPro" id="IPR036047">
    <property type="entry name" value="F-box-like_dom_sf"/>
</dbReference>
<dbReference type="SUPFAM" id="SSF52047">
    <property type="entry name" value="RNI-like"/>
    <property type="match status" value="1"/>
</dbReference>
<dbReference type="EMBL" id="QEFC01000937">
    <property type="protein sequence ID" value="KAE9461819.1"/>
    <property type="molecule type" value="Genomic_DNA"/>
</dbReference>
<dbReference type="InterPro" id="IPR050232">
    <property type="entry name" value="FBL13/AtMIF1-like"/>
</dbReference>
<gene>
    <name evidence="2" type="ORF">C3L33_06306</name>
</gene>
<evidence type="ECO:0000313" key="3">
    <source>
        <dbReference type="Proteomes" id="UP000428333"/>
    </source>
</evidence>
<dbReference type="Pfam" id="PF08387">
    <property type="entry name" value="FBD"/>
    <property type="match status" value="1"/>
</dbReference>
<dbReference type="PANTHER" id="PTHR31900:SF32">
    <property type="entry name" value="F-BOX_RNI_FBD-LIKE DOMAIN PROTEIN"/>
    <property type="match status" value="1"/>
</dbReference>
<dbReference type="Gene3D" id="3.80.10.10">
    <property type="entry name" value="Ribonuclease Inhibitor"/>
    <property type="match status" value="1"/>
</dbReference>
<dbReference type="OrthoDB" id="1939276at2759"/>
<dbReference type="InterPro" id="IPR055411">
    <property type="entry name" value="LRR_FXL15/At3g58940/PEG3-like"/>
</dbReference>
<keyword evidence="3" id="KW-1185">Reference proteome</keyword>
<organism evidence="2 3">
    <name type="scientific">Rhododendron williamsianum</name>
    <dbReference type="NCBI Taxonomy" id="262921"/>
    <lineage>
        <taxon>Eukaryota</taxon>
        <taxon>Viridiplantae</taxon>
        <taxon>Streptophyta</taxon>
        <taxon>Embryophyta</taxon>
        <taxon>Tracheophyta</taxon>
        <taxon>Spermatophyta</taxon>
        <taxon>Magnoliopsida</taxon>
        <taxon>eudicotyledons</taxon>
        <taxon>Gunneridae</taxon>
        <taxon>Pentapetalae</taxon>
        <taxon>asterids</taxon>
        <taxon>Ericales</taxon>
        <taxon>Ericaceae</taxon>
        <taxon>Ericoideae</taxon>
        <taxon>Rhodoreae</taxon>
        <taxon>Rhododendron</taxon>
    </lineage>
</organism>
<reference evidence="2 3" key="1">
    <citation type="journal article" date="2019" name="Genome Biol. Evol.">
        <title>The Rhododendron genome and chromosomal organization provide insight into shared whole-genome duplications across the heath family (Ericaceae).</title>
        <authorList>
            <person name="Soza V.L."/>
            <person name="Lindsley D."/>
            <person name="Waalkes A."/>
            <person name="Ramage E."/>
            <person name="Patwardhan R.P."/>
            <person name="Burton J.N."/>
            <person name="Adey A."/>
            <person name="Kumar A."/>
            <person name="Qiu R."/>
            <person name="Shendure J."/>
            <person name="Hall B."/>
        </authorList>
    </citation>
    <scope>NUCLEOTIDE SEQUENCE [LARGE SCALE GENOMIC DNA]</scope>
    <source>
        <strain evidence="2">RSF 1966-606</strain>
    </source>
</reference>
<dbReference type="CDD" id="cd22160">
    <property type="entry name" value="F-box_AtFBL13-like"/>
    <property type="match status" value="1"/>
</dbReference>
<dbReference type="AlphaFoldDB" id="A0A6A4M2R6"/>
<dbReference type="SUPFAM" id="SSF81383">
    <property type="entry name" value="F-box domain"/>
    <property type="match status" value="1"/>
</dbReference>
<dbReference type="PANTHER" id="PTHR31900">
    <property type="entry name" value="F-BOX/RNI SUPERFAMILY PROTEIN-RELATED"/>
    <property type="match status" value="1"/>
</dbReference>
<accession>A0A6A4M2R6</accession>
<dbReference type="InterPro" id="IPR053781">
    <property type="entry name" value="F-box_AtFBL13-like"/>
</dbReference>
<name>A0A6A4M2R6_9ERIC</name>
<proteinExistence type="predicted"/>
<feature type="non-terminal residue" evidence="2">
    <location>
        <position position="1"/>
    </location>
</feature>